<evidence type="ECO:0000313" key="8">
    <source>
        <dbReference type="Proteomes" id="UP000242875"/>
    </source>
</evidence>
<comment type="similarity">
    <text evidence="2">Belongs to the CLPTM1 family.</text>
</comment>
<dbReference type="InterPro" id="IPR008429">
    <property type="entry name" value="CLPTM1"/>
</dbReference>
<dbReference type="Proteomes" id="UP000242875">
    <property type="component" value="Unassembled WGS sequence"/>
</dbReference>
<dbReference type="OrthoDB" id="378564at2759"/>
<feature type="transmembrane region" description="Helical" evidence="6">
    <location>
        <begin position="7"/>
        <end position="27"/>
    </location>
</feature>
<keyword evidence="3 6" id="KW-0812">Transmembrane</keyword>
<comment type="subcellular location">
    <subcellularLocation>
        <location evidence="1">Membrane</location>
        <topology evidence="1">Multi-pass membrane protein</topology>
    </subcellularLocation>
</comment>
<evidence type="ECO:0000256" key="5">
    <source>
        <dbReference type="ARBA" id="ARBA00023136"/>
    </source>
</evidence>
<name>A0A261Y027_9FUNG</name>
<gene>
    <name evidence="7" type="ORF">BZG36_03661</name>
</gene>
<evidence type="ECO:0000256" key="2">
    <source>
        <dbReference type="ARBA" id="ARBA00009310"/>
    </source>
</evidence>
<dbReference type="EMBL" id="MVBO01000065">
    <property type="protein sequence ID" value="OZJ03864.1"/>
    <property type="molecule type" value="Genomic_DNA"/>
</dbReference>
<evidence type="ECO:0008006" key="9">
    <source>
        <dbReference type="Google" id="ProtNLM"/>
    </source>
</evidence>
<dbReference type="AlphaFoldDB" id="A0A261Y027"/>
<evidence type="ECO:0000256" key="6">
    <source>
        <dbReference type="SAM" id="Phobius"/>
    </source>
</evidence>
<dbReference type="PANTHER" id="PTHR21347">
    <property type="entry name" value="CLEFT LIP AND PALATE ASSOCIATED TRANSMEMBRANE PROTEIN-RELATED"/>
    <property type="match status" value="1"/>
</dbReference>
<keyword evidence="8" id="KW-1185">Reference proteome</keyword>
<evidence type="ECO:0000313" key="7">
    <source>
        <dbReference type="EMBL" id="OZJ03864.1"/>
    </source>
</evidence>
<dbReference type="PANTHER" id="PTHR21347:SF0">
    <property type="entry name" value="LIPID SCRAMBLASE CLPTM1L"/>
    <property type="match status" value="1"/>
</dbReference>
<sequence>KQDQTGVSVRTLFVNIFSQIIIFLYLMDNNSETSWMILLGQGAGLAVELWKVKKVLRYEFVRVPHFIPWRIRLIEDAPKLTETEEKTAEYDALAFKYLSWVAYPALICYAIYSLIYETHKSWYSYVIGTLVGFIYTFGFITMTPQLFINYKLKSVAHMPWRTLMYKSLNTFIDDLFAFVIKMPTLHRLACLRDDAVFFVYLYQRWAYKTDHTRVNEFGQVGDTNTEEETEAKKEK</sequence>
<organism evidence="7 8">
    <name type="scientific">Bifiguratus adelaidae</name>
    <dbReference type="NCBI Taxonomy" id="1938954"/>
    <lineage>
        <taxon>Eukaryota</taxon>
        <taxon>Fungi</taxon>
        <taxon>Fungi incertae sedis</taxon>
        <taxon>Mucoromycota</taxon>
        <taxon>Mucoromycotina</taxon>
        <taxon>Endogonomycetes</taxon>
        <taxon>Endogonales</taxon>
        <taxon>Endogonales incertae sedis</taxon>
        <taxon>Bifiguratus</taxon>
    </lineage>
</organism>
<feature type="non-terminal residue" evidence="7">
    <location>
        <position position="1"/>
    </location>
</feature>
<reference evidence="7 8" key="1">
    <citation type="journal article" date="2017" name="Mycologia">
        <title>Bifiguratus adelaidae, gen. et sp. nov., a new member of Mucoromycotina in endophytic and soil-dwelling habitats.</title>
        <authorList>
            <person name="Torres-Cruz T.J."/>
            <person name="Billingsley Tobias T.L."/>
            <person name="Almatruk M."/>
            <person name="Hesse C."/>
            <person name="Kuske C.R."/>
            <person name="Desiro A."/>
            <person name="Benucci G.M."/>
            <person name="Bonito G."/>
            <person name="Stajich J.E."/>
            <person name="Dunlap C."/>
            <person name="Arnold A.E."/>
            <person name="Porras-Alfaro A."/>
        </authorList>
    </citation>
    <scope>NUCLEOTIDE SEQUENCE [LARGE SCALE GENOMIC DNA]</scope>
    <source>
        <strain evidence="7 8">AZ0501</strain>
    </source>
</reference>
<dbReference type="GO" id="GO:0012505">
    <property type="term" value="C:endomembrane system"/>
    <property type="evidence" value="ECO:0007669"/>
    <property type="project" value="TreeGrafter"/>
</dbReference>
<protein>
    <recommendedName>
        <fullName evidence="9">Cleft lip and palate transmembrane protein 1</fullName>
    </recommendedName>
</protein>
<evidence type="ECO:0000256" key="1">
    <source>
        <dbReference type="ARBA" id="ARBA00004141"/>
    </source>
</evidence>
<keyword evidence="5 6" id="KW-0472">Membrane</keyword>
<feature type="transmembrane region" description="Helical" evidence="6">
    <location>
        <begin position="97"/>
        <end position="116"/>
    </location>
</feature>
<proteinExistence type="inferred from homology"/>
<keyword evidence="4 6" id="KW-1133">Transmembrane helix</keyword>
<comment type="caution">
    <text evidence="7">The sequence shown here is derived from an EMBL/GenBank/DDBJ whole genome shotgun (WGS) entry which is preliminary data.</text>
</comment>
<accession>A0A261Y027</accession>
<feature type="transmembrane region" description="Helical" evidence="6">
    <location>
        <begin position="122"/>
        <end position="148"/>
    </location>
</feature>
<evidence type="ECO:0000256" key="4">
    <source>
        <dbReference type="ARBA" id="ARBA00022989"/>
    </source>
</evidence>
<evidence type="ECO:0000256" key="3">
    <source>
        <dbReference type="ARBA" id="ARBA00022692"/>
    </source>
</evidence>
<dbReference type="GO" id="GO:0016020">
    <property type="term" value="C:membrane"/>
    <property type="evidence" value="ECO:0007669"/>
    <property type="project" value="UniProtKB-SubCell"/>
</dbReference>
<dbReference type="Pfam" id="PF05602">
    <property type="entry name" value="CLPTM1"/>
    <property type="match status" value="1"/>
</dbReference>